<keyword evidence="6" id="KW-1185">Reference proteome</keyword>
<dbReference type="InterPro" id="IPR017871">
    <property type="entry name" value="ABC_transporter-like_CS"/>
</dbReference>
<dbReference type="PANTHER" id="PTHR42855">
    <property type="entry name" value="ABC TRANSPORTER ATP-BINDING SUBUNIT"/>
    <property type="match status" value="1"/>
</dbReference>
<dbReference type="FunFam" id="3.40.50.300:FF:000011">
    <property type="entry name" value="Putative ABC transporter ATP-binding component"/>
    <property type="match status" value="1"/>
</dbReference>
<dbReference type="EMBL" id="PKGZ01000003">
    <property type="protein sequence ID" value="PKY91371.1"/>
    <property type="molecule type" value="Genomic_DNA"/>
</dbReference>
<feature type="domain" description="ABC transporter" evidence="4">
    <location>
        <begin position="4"/>
        <end position="255"/>
    </location>
</feature>
<organism evidence="5 6">
    <name type="scientific">Aerococcus christensenii</name>
    <dbReference type="NCBI Taxonomy" id="87541"/>
    <lineage>
        <taxon>Bacteria</taxon>
        <taxon>Bacillati</taxon>
        <taxon>Bacillota</taxon>
        <taxon>Bacilli</taxon>
        <taxon>Lactobacillales</taxon>
        <taxon>Aerococcaceae</taxon>
        <taxon>Aerococcus</taxon>
    </lineage>
</organism>
<feature type="compositionally biased region" description="Basic and acidic residues" evidence="3">
    <location>
        <begin position="533"/>
        <end position="543"/>
    </location>
</feature>
<comment type="caution">
    <text evidence="5">The sequence shown here is derived from an EMBL/GenBank/DDBJ whole genome shotgun (WGS) entry which is preliminary data.</text>
</comment>
<dbReference type="PANTHER" id="PTHR42855:SF1">
    <property type="entry name" value="ABC TRANSPORTER DOMAIN-CONTAINING PROTEIN"/>
    <property type="match status" value="1"/>
</dbReference>
<evidence type="ECO:0000256" key="1">
    <source>
        <dbReference type="ARBA" id="ARBA00022741"/>
    </source>
</evidence>
<sequence length="629" mass="71967">MRDYLAKNWSKSYGIKDILKEVSFLVREGDHIGLIGPNGSGKSTLLQIIAGYDSVDSGEVDHQNDFTIGLVKQDPNLDDQQTVFEAVYMSNSPLVQVVRAYEEAANDLSKAPDDPQKQAAYKRCEQAMNTKNGWQLETKIQTILSKLQIKDIYQPVGQLSGGQKRRVGMAKVLIDEPDLLLLDEPTNHMDFEMVEWLENYIGQYKKSVIVVTHDRYFLDRISKRIFALEGGELREYHGNYQDYLDKRAIECEVAQSTREKQKKLYKQELAWMRQGAQARSTKQEARIHRFEDLKESLNQPTLTRQNLTIDLDQERLGKKVITLDHVSVGYDKGKPLLEDINLLIQKSDRIGIIGGNGVGKTSLLHTIAGLIPCLEGTIDLGSTVKLAYFQQLPDNLPEDKRVITYIQEVADEFVYSDGRKLSASQMLETFLFDRQTHGQFIGKLSGGEKKRLYLLKLLMSRPNVLFLDEPTNDLDIDTLTVLEDYLKTFPGAVITVSHDRYFLDKVVDKLLIATDHHCQLFYGNYSDYQVVQKEESKKQKESQPKSSTKASAKTDKPKKKMTYQEKKDWETIEEDIMALEESIQAIDEEMMACGSDYGKLADLQKEKESQQEELLDKMTYWDYLSELAQ</sequence>
<dbReference type="PROSITE" id="PS00211">
    <property type="entry name" value="ABC_TRANSPORTER_1"/>
    <property type="match status" value="1"/>
</dbReference>
<name>A0A2I1K6V2_9LACT</name>
<dbReference type="Pfam" id="PF16326">
    <property type="entry name" value="ABC_tran_CTD"/>
    <property type="match status" value="1"/>
</dbReference>
<dbReference type="CDD" id="cd03221">
    <property type="entry name" value="ABCF_EF-3"/>
    <property type="match status" value="2"/>
</dbReference>
<proteinExistence type="predicted"/>
<dbReference type="Gene3D" id="1.10.287.380">
    <property type="entry name" value="Valyl-tRNA synthetase, C-terminal domain"/>
    <property type="match status" value="1"/>
</dbReference>
<dbReference type="RefSeq" id="WP_101660216.1">
    <property type="nucleotide sequence ID" value="NZ_PKGZ01000003.1"/>
</dbReference>
<dbReference type="AlphaFoldDB" id="A0A2I1K6V2"/>
<dbReference type="Gene3D" id="3.40.50.300">
    <property type="entry name" value="P-loop containing nucleotide triphosphate hydrolases"/>
    <property type="match status" value="2"/>
</dbReference>
<feature type="region of interest" description="Disordered" evidence="3">
    <location>
        <begin position="533"/>
        <end position="564"/>
    </location>
</feature>
<dbReference type="InterPro" id="IPR003593">
    <property type="entry name" value="AAA+_ATPase"/>
</dbReference>
<evidence type="ECO:0000256" key="3">
    <source>
        <dbReference type="SAM" id="MobiDB-lite"/>
    </source>
</evidence>
<dbReference type="SUPFAM" id="SSF52540">
    <property type="entry name" value="P-loop containing nucleoside triphosphate hydrolases"/>
    <property type="match status" value="2"/>
</dbReference>
<accession>A0A2I1K6V2</accession>
<dbReference type="Proteomes" id="UP000234775">
    <property type="component" value="Unassembled WGS sequence"/>
</dbReference>
<dbReference type="InterPro" id="IPR051309">
    <property type="entry name" value="ABCF_ATPase"/>
</dbReference>
<dbReference type="GO" id="GO:0003677">
    <property type="term" value="F:DNA binding"/>
    <property type="evidence" value="ECO:0007669"/>
    <property type="project" value="InterPro"/>
</dbReference>
<feature type="domain" description="ABC transporter" evidence="4">
    <location>
        <begin position="321"/>
        <end position="540"/>
    </location>
</feature>
<dbReference type="Pfam" id="PF00005">
    <property type="entry name" value="ABC_tran"/>
    <property type="match status" value="2"/>
</dbReference>
<gene>
    <name evidence="5" type="ORF">CYJ27_04670</name>
</gene>
<keyword evidence="1" id="KW-0547">Nucleotide-binding</keyword>
<dbReference type="GO" id="GO:0005524">
    <property type="term" value="F:ATP binding"/>
    <property type="evidence" value="ECO:0007669"/>
    <property type="project" value="UniProtKB-KW"/>
</dbReference>
<dbReference type="SMART" id="SM00382">
    <property type="entry name" value="AAA"/>
    <property type="match status" value="2"/>
</dbReference>
<dbReference type="InterPro" id="IPR027417">
    <property type="entry name" value="P-loop_NTPase"/>
</dbReference>
<dbReference type="Pfam" id="PF12848">
    <property type="entry name" value="ABC_tran_Xtn"/>
    <property type="match status" value="1"/>
</dbReference>
<dbReference type="InterPro" id="IPR003439">
    <property type="entry name" value="ABC_transporter-like_ATP-bd"/>
</dbReference>
<dbReference type="InterPro" id="IPR037118">
    <property type="entry name" value="Val-tRNA_synth_C_sf"/>
</dbReference>
<reference evidence="5 6" key="1">
    <citation type="submission" date="2017-12" db="EMBL/GenBank/DDBJ databases">
        <title>Phylogenetic diversity of female urinary microbiome.</title>
        <authorList>
            <person name="Thomas-White K."/>
            <person name="Wolfe A.J."/>
        </authorList>
    </citation>
    <scope>NUCLEOTIDE SEQUENCE [LARGE SCALE GENOMIC DNA]</scope>
    <source>
        <strain evidence="5 6">UMB0844</strain>
    </source>
</reference>
<dbReference type="PROSITE" id="PS50893">
    <property type="entry name" value="ABC_TRANSPORTER_2"/>
    <property type="match status" value="2"/>
</dbReference>
<protein>
    <submittedName>
        <fullName evidence="5">Multidrug ABC transporter ATP-binding protein</fullName>
    </submittedName>
</protein>
<keyword evidence="2 5" id="KW-0067">ATP-binding</keyword>
<evidence type="ECO:0000256" key="2">
    <source>
        <dbReference type="ARBA" id="ARBA00022840"/>
    </source>
</evidence>
<dbReference type="InterPro" id="IPR032524">
    <property type="entry name" value="ABC_tran_C"/>
</dbReference>
<evidence type="ECO:0000313" key="6">
    <source>
        <dbReference type="Proteomes" id="UP000234775"/>
    </source>
</evidence>
<dbReference type="InterPro" id="IPR032781">
    <property type="entry name" value="ABC_tran_Xtn"/>
</dbReference>
<evidence type="ECO:0000259" key="4">
    <source>
        <dbReference type="PROSITE" id="PS50893"/>
    </source>
</evidence>
<dbReference type="GO" id="GO:0016887">
    <property type="term" value="F:ATP hydrolysis activity"/>
    <property type="evidence" value="ECO:0007669"/>
    <property type="project" value="InterPro"/>
</dbReference>
<evidence type="ECO:0000313" key="5">
    <source>
        <dbReference type="EMBL" id="PKY91371.1"/>
    </source>
</evidence>